<dbReference type="EMBL" id="JWYV01000011">
    <property type="protein sequence ID" value="KKC99432.1"/>
    <property type="molecule type" value="Genomic_DNA"/>
</dbReference>
<dbReference type="PRINTS" id="PR01021">
    <property type="entry name" value="OMPADOMAIN"/>
</dbReference>
<dbReference type="NCBIfam" id="TIGR03789">
    <property type="entry name" value="pdsO"/>
    <property type="match status" value="1"/>
</dbReference>
<evidence type="ECO:0000256" key="4">
    <source>
        <dbReference type="PROSITE-ProRule" id="PRU00473"/>
    </source>
</evidence>
<evidence type="ECO:0000256" key="3">
    <source>
        <dbReference type="ARBA" id="ARBA00023237"/>
    </source>
</evidence>
<keyword evidence="8" id="KW-1185">Reference proteome</keyword>
<reference evidence="7 8" key="1">
    <citation type="submission" date="2014-12" db="EMBL/GenBank/DDBJ databases">
        <title>Mercury Reductase activity and rhizosphere competence traits in the genome of root associated Photobacterium halotolerans MELD1.</title>
        <authorList>
            <person name="Mathew D.C."/>
            <person name="Huang C.-C."/>
        </authorList>
    </citation>
    <scope>NUCLEOTIDE SEQUENCE [LARGE SCALE GENOMIC DNA]</scope>
    <source>
        <strain evidence="7 8">MELD1</strain>
    </source>
</reference>
<dbReference type="Gene3D" id="3.30.1330.60">
    <property type="entry name" value="OmpA-like domain"/>
    <property type="match status" value="1"/>
</dbReference>
<dbReference type="OrthoDB" id="7061829at2"/>
<feature type="domain" description="OmpA-like" evidence="6">
    <location>
        <begin position="124"/>
        <end position="241"/>
    </location>
</feature>
<sequence length="248" mass="26954">MKKQALSLLVATAILGASTQVHAGQQSTANAEPVAQQEQWIGMGSGAAVGGLVGGPIGAVIGAMVGGIVGTAVGQEDYIATQTARLSEQQQTIIALNERNAELEPVLDSYQSMQQEMASLRDTQQKHDMALAMNVHFRTGSAVIEPHFQAQLDEIAELMKQSPEINWELSGYADRRGGAERNQALSEERATAVRDYLESRGANPLQLVTIAYGEEEPLKMDESWEYDFFDRRVTLRSQQGPVQTAQSH</sequence>
<comment type="subcellular location">
    <subcellularLocation>
        <location evidence="1">Cell outer membrane</location>
    </subcellularLocation>
</comment>
<feature type="signal peptide" evidence="5">
    <location>
        <begin position="1"/>
        <end position="23"/>
    </location>
</feature>
<proteinExistence type="predicted"/>
<evidence type="ECO:0000259" key="6">
    <source>
        <dbReference type="PROSITE" id="PS51123"/>
    </source>
</evidence>
<feature type="chain" id="PRO_5002496619" description="OmpA-like domain-containing protein" evidence="5">
    <location>
        <begin position="24"/>
        <end position="248"/>
    </location>
</feature>
<dbReference type="Pfam" id="PF00691">
    <property type="entry name" value="OmpA"/>
    <property type="match status" value="1"/>
</dbReference>
<dbReference type="GO" id="GO:0009279">
    <property type="term" value="C:cell outer membrane"/>
    <property type="evidence" value="ECO:0007669"/>
    <property type="project" value="UniProtKB-SubCell"/>
</dbReference>
<organism evidence="7 8">
    <name type="scientific">Photobacterium halotolerans</name>
    <dbReference type="NCBI Taxonomy" id="265726"/>
    <lineage>
        <taxon>Bacteria</taxon>
        <taxon>Pseudomonadati</taxon>
        <taxon>Pseudomonadota</taxon>
        <taxon>Gammaproteobacteria</taxon>
        <taxon>Vibrionales</taxon>
        <taxon>Vibrionaceae</taxon>
        <taxon>Photobacterium</taxon>
    </lineage>
</organism>
<dbReference type="InterPro" id="IPR006664">
    <property type="entry name" value="OMP_bac"/>
</dbReference>
<name>A0A0F5VBG5_9GAMM</name>
<dbReference type="AlphaFoldDB" id="A0A0F5VBG5"/>
<dbReference type="PANTHER" id="PTHR30329:SF21">
    <property type="entry name" value="LIPOPROTEIN YIAD-RELATED"/>
    <property type="match status" value="1"/>
</dbReference>
<keyword evidence="5" id="KW-0732">Signal</keyword>
<dbReference type="PATRIC" id="fig|265726.11.peg.929"/>
<evidence type="ECO:0000256" key="2">
    <source>
        <dbReference type="ARBA" id="ARBA00023136"/>
    </source>
</evidence>
<gene>
    <name evidence="7" type="ORF">KY46_13490</name>
</gene>
<dbReference type="STRING" id="265726.KY46_13490"/>
<accession>A0A0F5VBG5</accession>
<dbReference type="SUPFAM" id="SSF103088">
    <property type="entry name" value="OmpA-like"/>
    <property type="match status" value="1"/>
</dbReference>
<keyword evidence="3" id="KW-0998">Cell outer membrane</keyword>
<dbReference type="CDD" id="cd07185">
    <property type="entry name" value="OmpA_C-like"/>
    <property type="match status" value="1"/>
</dbReference>
<dbReference type="InterPro" id="IPR022511">
    <property type="entry name" value="PdsO"/>
</dbReference>
<dbReference type="InterPro" id="IPR050330">
    <property type="entry name" value="Bact_OuterMem_StrucFunc"/>
</dbReference>
<evidence type="ECO:0000256" key="1">
    <source>
        <dbReference type="ARBA" id="ARBA00004442"/>
    </source>
</evidence>
<dbReference type="PANTHER" id="PTHR30329">
    <property type="entry name" value="STATOR ELEMENT OF FLAGELLAR MOTOR COMPLEX"/>
    <property type="match status" value="1"/>
</dbReference>
<protein>
    <recommendedName>
        <fullName evidence="6">OmpA-like domain-containing protein</fullName>
    </recommendedName>
</protein>
<evidence type="ECO:0000256" key="5">
    <source>
        <dbReference type="SAM" id="SignalP"/>
    </source>
</evidence>
<dbReference type="InterPro" id="IPR006665">
    <property type="entry name" value="OmpA-like"/>
</dbReference>
<keyword evidence="2 4" id="KW-0472">Membrane</keyword>
<dbReference type="Proteomes" id="UP000033633">
    <property type="component" value="Unassembled WGS sequence"/>
</dbReference>
<comment type="caution">
    <text evidence="7">The sequence shown here is derived from an EMBL/GenBank/DDBJ whole genome shotgun (WGS) entry which is preliminary data.</text>
</comment>
<evidence type="ECO:0000313" key="8">
    <source>
        <dbReference type="Proteomes" id="UP000033633"/>
    </source>
</evidence>
<dbReference type="PROSITE" id="PS51123">
    <property type="entry name" value="OMPA_2"/>
    <property type="match status" value="1"/>
</dbReference>
<evidence type="ECO:0000313" key="7">
    <source>
        <dbReference type="EMBL" id="KKC99432.1"/>
    </source>
</evidence>
<dbReference type="InterPro" id="IPR036737">
    <property type="entry name" value="OmpA-like_sf"/>
</dbReference>